<dbReference type="SUPFAM" id="SSF81321">
    <property type="entry name" value="Family A G protein-coupled receptor-like"/>
    <property type="match status" value="1"/>
</dbReference>
<dbReference type="EMBL" id="JAUCMV010000004">
    <property type="protein sequence ID" value="KAK0401971.1"/>
    <property type="molecule type" value="Genomic_DNA"/>
</dbReference>
<feature type="transmembrane region" description="Helical" evidence="1">
    <location>
        <begin position="206"/>
        <end position="228"/>
    </location>
</feature>
<feature type="transmembrane region" description="Helical" evidence="1">
    <location>
        <begin position="106"/>
        <end position="130"/>
    </location>
</feature>
<keyword evidence="1" id="KW-0812">Transmembrane</keyword>
<keyword evidence="1" id="KW-0472">Membrane</keyword>
<keyword evidence="1" id="KW-1133">Transmembrane helix</keyword>
<dbReference type="PANTHER" id="PTHR23021:SF11">
    <property type="entry name" value="SERPENTINE RECEPTOR, CLASS T"/>
    <property type="match status" value="1"/>
</dbReference>
<feature type="transmembrane region" description="Helical" evidence="1">
    <location>
        <begin position="72"/>
        <end position="94"/>
    </location>
</feature>
<evidence type="ECO:0000256" key="1">
    <source>
        <dbReference type="SAM" id="Phobius"/>
    </source>
</evidence>
<organism evidence="2 3">
    <name type="scientific">Steinernema hermaphroditum</name>
    <dbReference type="NCBI Taxonomy" id="289476"/>
    <lineage>
        <taxon>Eukaryota</taxon>
        <taxon>Metazoa</taxon>
        <taxon>Ecdysozoa</taxon>
        <taxon>Nematoda</taxon>
        <taxon>Chromadorea</taxon>
        <taxon>Rhabditida</taxon>
        <taxon>Tylenchina</taxon>
        <taxon>Panagrolaimomorpha</taxon>
        <taxon>Strongyloidoidea</taxon>
        <taxon>Steinernematidae</taxon>
        <taxon>Steinernema</taxon>
    </lineage>
</organism>
<evidence type="ECO:0000313" key="3">
    <source>
        <dbReference type="Proteomes" id="UP001175271"/>
    </source>
</evidence>
<name>A0AA39LLC0_9BILA</name>
<dbReference type="AlphaFoldDB" id="A0AA39LLC0"/>
<sequence>MDLYLFNHDKYDYFYNCTMYTDEEWKSFGVRRTGLGIFSIVSGVICIILYIPCAKTMLRPKLWQLPCYKLMFLNSIIDIWGIINSCFISGYLSIEGVVFCSYPDFLYIYGAIVMGLWAAQCLTAFILALNRCIEFWQKPLLTALFEGHKMIIWWMLPIAWFFTFFMFTAACPYTSIVNMWMTDPYLGIPGINADRSWYENVTLLNINNTCVFVGLTSCYLFLVFSIWLRRKSSGSAALSKVQRQVSIQACIICSFIYVAGGMYVFFEFFPEFASPIFLIIDFLCWQWGFCGVITIYMVMNKTLRRGVIGFYLSLLGYETDNNTATTTAAVSHLAPKSSPIFQDRSSHSVVNLS</sequence>
<dbReference type="PANTHER" id="PTHR23021">
    <property type="entry name" value="SERPENTINE RECEPTOR, CLASS T"/>
    <property type="match status" value="1"/>
</dbReference>
<gene>
    <name evidence="2" type="ORF">QR680_016069</name>
</gene>
<protein>
    <submittedName>
        <fullName evidence="2">Uncharacterized protein</fullName>
    </submittedName>
</protein>
<feature type="transmembrane region" description="Helical" evidence="1">
    <location>
        <begin position="151"/>
        <end position="176"/>
    </location>
</feature>
<dbReference type="InterPro" id="IPR019425">
    <property type="entry name" value="7TM_GPCR_serpentine_rcpt_Srt"/>
</dbReference>
<dbReference type="Proteomes" id="UP001175271">
    <property type="component" value="Unassembled WGS sequence"/>
</dbReference>
<accession>A0AA39LLC0</accession>
<feature type="transmembrane region" description="Helical" evidence="1">
    <location>
        <begin position="249"/>
        <end position="266"/>
    </location>
</feature>
<feature type="transmembrane region" description="Helical" evidence="1">
    <location>
        <begin position="272"/>
        <end position="298"/>
    </location>
</feature>
<keyword evidence="3" id="KW-1185">Reference proteome</keyword>
<evidence type="ECO:0000313" key="2">
    <source>
        <dbReference type="EMBL" id="KAK0401971.1"/>
    </source>
</evidence>
<proteinExistence type="predicted"/>
<feature type="transmembrane region" description="Helical" evidence="1">
    <location>
        <begin position="33"/>
        <end position="51"/>
    </location>
</feature>
<comment type="caution">
    <text evidence="2">The sequence shown here is derived from an EMBL/GenBank/DDBJ whole genome shotgun (WGS) entry which is preliminary data.</text>
</comment>
<reference evidence="2" key="1">
    <citation type="submission" date="2023-06" db="EMBL/GenBank/DDBJ databases">
        <title>Genomic analysis of the entomopathogenic nematode Steinernema hermaphroditum.</title>
        <authorList>
            <person name="Schwarz E.M."/>
            <person name="Heppert J.K."/>
            <person name="Baniya A."/>
            <person name="Schwartz H.T."/>
            <person name="Tan C.-H."/>
            <person name="Antoshechkin I."/>
            <person name="Sternberg P.W."/>
            <person name="Goodrich-Blair H."/>
            <person name="Dillman A.R."/>
        </authorList>
    </citation>
    <scope>NUCLEOTIDE SEQUENCE</scope>
    <source>
        <strain evidence="2">PS9179</strain>
        <tissue evidence="2">Whole animal</tissue>
    </source>
</reference>
<dbReference type="Pfam" id="PF10321">
    <property type="entry name" value="7TM_GPCR_Srt"/>
    <property type="match status" value="1"/>
</dbReference>